<dbReference type="Pfam" id="PF01753">
    <property type="entry name" value="zf-MYND"/>
    <property type="match status" value="1"/>
</dbReference>
<dbReference type="PROSITE" id="PS50865">
    <property type="entry name" value="ZF_MYND_2"/>
    <property type="match status" value="1"/>
</dbReference>
<sequence>MRCSRCRTTLYCSPDCQAADWAAHKSSCIPSTVRGMVIYCDVARERSRNHELFEPVDINASDPIRRGSGGERAPISELIGVPLVLYRHIREPSFEREKAGPPNAPLDNQAATYLMIGEDGWAPEAWQEQVGTVTVMRKDGKPLTKASIETIWKYHCHLINKFNIHPILAQQQMNPADFVRFCRSYKVEQVRDGREDFRDIDIPL</sequence>
<protein>
    <recommendedName>
        <fullName evidence="5">MYND-type domain-containing protein</fullName>
    </recommendedName>
</protein>
<evidence type="ECO:0000256" key="1">
    <source>
        <dbReference type="ARBA" id="ARBA00022723"/>
    </source>
</evidence>
<keyword evidence="3" id="KW-0862">Zinc</keyword>
<evidence type="ECO:0000313" key="7">
    <source>
        <dbReference type="Proteomes" id="UP000076154"/>
    </source>
</evidence>
<evidence type="ECO:0000256" key="3">
    <source>
        <dbReference type="ARBA" id="ARBA00022833"/>
    </source>
</evidence>
<dbReference type="AlphaFoldDB" id="A0A369J611"/>
<organism evidence="6 7">
    <name type="scientific">Hypsizygus marmoreus</name>
    <name type="common">White beech mushroom</name>
    <name type="synonym">Agaricus marmoreus</name>
    <dbReference type="NCBI Taxonomy" id="39966"/>
    <lineage>
        <taxon>Eukaryota</taxon>
        <taxon>Fungi</taxon>
        <taxon>Dikarya</taxon>
        <taxon>Basidiomycota</taxon>
        <taxon>Agaricomycotina</taxon>
        <taxon>Agaricomycetes</taxon>
        <taxon>Agaricomycetidae</taxon>
        <taxon>Agaricales</taxon>
        <taxon>Tricholomatineae</taxon>
        <taxon>Lyophyllaceae</taxon>
        <taxon>Hypsizygus</taxon>
    </lineage>
</organism>
<evidence type="ECO:0000259" key="5">
    <source>
        <dbReference type="PROSITE" id="PS50865"/>
    </source>
</evidence>
<dbReference type="GO" id="GO:0008270">
    <property type="term" value="F:zinc ion binding"/>
    <property type="evidence" value="ECO:0007669"/>
    <property type="project" value="UniProtKB-KW"/>
</dbReference>
<dbReference type="InterPro" id="IPR002893">
    <property type="entry name" value="Znf_MYND"/>
</dbReference>
<comment type="caution">
    <text evidence="6">The sequence shown here is derived from an EMBL/GenBank/DDBJ whole genome shotgun (WGS) entry which is preliminary data.</text>
</comment>
<dbReference type="SUPFAM" id="SSF144232">
    <property type="entry name" value="HIT/MYND zinc finger-like"/>
    <property type="match status" value="1"/>
</dbReference>
<dbReference type="OrthoDB" id="2212237at2759"/>
<dbReference type="Proteomes" id="UP000076154">
    <property type="component" value="Unassembled WGS sequence"/>
</dbReference>
<keyword evidence="1" id="KW-0479">Metal-binding</keyword>
<dbReference type="Gene3D" id="6.10.140.2220">
    <property type="match status" value="1"/>
</dbReference>
<evidence type="ECO:0000313" key="6">
    <source>
        <dbReference type="EMBL" id="RDB17501.1"/>
    </source>
</evidence>
<dbReference type="STRING" id="39966.A0A369J611"/>
<accession>A0A369J611</accession>
<proteinExistence type="predicted"/>
<dbReference type="EMBL" id="LUEZ02000110">
    <property type="protein sequence ID" value="RDB17501.1"/>
    <property type="molecule type" value="Genomic_DNA"/>
</dbReference>
<dbReference type="InParanoid" id="A0A369J611"/>
<evidence type="ECO:0000256" key="4">
    <source>
        <dbReference type="PROSITE-ProRule" id="PRU00134"/>
    </source>
</evidence>
<keyword evidence="7" id="KW-1185">Reference proteome</keyword>
<name>A0A369J611_HYPMA</name>
<feature type="domain" description="MYND-type" evidence="5">
    <location>
        <begin position="1"/>
        <end position="28"/>
    </location>
</feature>
<keyword evidence="2 4" id="KW-0863">Zinc-finger</keyword>
<evidence type="ECO:0000256" key="2">
    <source>
        <dbReference type="ARBA" id="ARBA00022771"/>
    </source>
</evidence>
<gene>
    <name evidence="6" type="ORF">Hypma_001220</name>
</gene>
<reference evidence="6" key="1">
    <citation type="submission" date="2018-04" db="EMBL/GenBank/DDBJ databases">
        <title>Whole genome sequencing of Hypsizygus marmoreus.</title>
        <authorList>
            <person name="Choi I.-G."/>
            <person name="Min B."/>
            <person name="Kim J.-G."/>
            <person name="Kim S."/>
            <person name="Oh Y.-L."/>
            <person name="Kong W.-S."/>
            <person name="Park H."/>
            <person name="Jeong J."/>
            <person name="Song E.-S."/>
        </authorList>
    </citation>
    <scope>NUCLEOTIDE SEQUENCE [LARGE SCALE GENOMIC DNA]</scope>
    <source>
        <strain evidence="6">51987-8</strain>
    </source>
</reference>